<dbReference type="AlphaFoldDB" id="A0A4Y8WPL0"/>
<dbReference type="STRING" id="1122973.GCA_000379925_01699"/>
<accession>A0A4Y8WPL0</accession>
<dbReference type="Gene3D" id="2.30.170.40">
    <property type="entry name" value="Ribosomal protein L28/L24"/>
    <property type="match status" value="1"/>
</dbReference>
<proteinExistence type="inferred from homology"/>
<evidence type="ECO:0000256" key="4">
    <source>
        <dbReference type="ARBA" id="ARBA00035174"/>
    </source>
</evidence>
<evidence type="ECO:0000256" key="3">
    <source>
        <dbReference type="ARBA" id="ARBA00023274"/>
    </source>
</evidence>
<dbReference type="SUPFAM" id="SSF143800">
    <property type="entry name" value="L28p-like"/>
    <property type="match status" value="1"/>
</dbReference>
<reference evidence="6 7" key="1">
    <citation type="submission" date="2019-03" db="EMBL/GenBank/DDBJ databases">
        <title>Porphyromonas levii Isolated from the Uterus of Dairy Cows.</title>
        <authorList>
            <person name="Francis A.M."/>
        </authorList>
    </citation>
    <scope>NUCLEOTIDE SEQUENCE [LARGE SCALE GENOMIC DNA]</scope>
    <source>
        <strain evidence="6 7">AF5678</strain>
    </source>
</reference>
<protein>
    <recommendedName>
        <fullName evidence="4 5">Large ribosomal subunit protein bL28</fullName>
    </recommendedName>
</protein>
<sequence length="85" mass="9728">MSRICQITGKKAMTGNNVSHSMRRTKRVFNPNLFDRKFYWPEEDCWIKIRVSAAGLRLINKIGLNAALEQANAKGHLTEVLILDK</sequence>
<keyword evidence="3 5" id="KW-0687">Ribonucleoprotein</keyword>
<dbReference type="RefSeq" id="WP_018358926.1">
    <property type="nucleotide sequence ID" value="NZ_CP197400.1"/>
</dbReference>
<dbReference type="InterPro" id="IPR034704">
    <property type="entry name" value="Ribosomal_bL28/bL31-like_sf"/>
</dbReference>
<dbReference type="GO" id="GO:1990904">
    <property type="term" value="C:ribonucleoprotein complex"/>
    <property type="evidence" value="ECO:0007669"/>
    <property type="project" value="UniProtKB-KW"/>
</dbReference>
<keyword evidence="7" id="KW-1185">Reference proteome</keyword>
<dbReference type="Pfam" id="PF00830">
    <property type="entry name" value="Ribosomal_L28"/>
    <property type="match status" value="1"/>
</dbReference>
<dbReference type="InterPro" id="IPR037147">
    <property type="entry name" value="Ribosomal_bL28_sf"/>
</dbReference>
<evidence type="ECO:0000256" key="1">
    <source>
        <dbReference type="ARBA" id="ARBA00008760"/>
    </source>
</evidence>
<dbReference type="InterPro" id="IPR026569">
    <property type="entry name" value="Ribosomal_bL28"/>
</dbReference>
<dbReference type="HAMAP" id="MF_00373">
    <property type="entry name" value="Ribosomal_bL28"/>
    <property type="match status" value="1"/>
</dbReference>
<comment type="caution">
    <text evidence="6">The sequence shown here is derived from an EMBL/GenBank/DDBJ whole genome shotgun (WGS) entry which is preliminary data.</text>
</comment>
<dbReference type="OrthoDB" id="9805609at2"/>
<evidence type="ECO:0000256" key="5">
    <source>
        <dbReference type="HAMAP-Rule" id="MF_00373"/>
    </source>
</evidence>
<evidence type="ECO:0000313" key="6">
    <source>
        <dbReference type="EMBL" id="TFH94926.1"/>
    </source>
</evidence>
<name>A0A4Y8WPL0_9PORP</name>
<organism evidence="6 7">
    <name type="scientific">Porphyromonas levii</name>
    <dbReference type="NCBI Taxonomy" id="28114"/>
    <lineage>
        <taxon>Bacteria</taxon>
        <taxon>Pseudomonadati</taxon>
        <taxon>Bacteroidota</taxon>
        <taxon>Bacteroidia</taxon>
        <taxon>Bacteroidales</taxon>
        <taxon>Porphyromonadaceae</taxon>
        <taxon>Porphyromonas</taxon>
    </lineage>
</organism>
<keyword evidence="2 5" id="KW-0689">Ribosomal protein</keyword>
<dbReference type="GO" id="GO:0005840">
    <property type="term" value="C:ribosome"/>
    <property type="evidence" value="ECO:0007669"/>
    <property type="project" value="UniProtKB-KW"/>
</dbReference>
<gene>
    <name evidence="5" type="primary">rpmB</name>
    <name evidence="6" type="ORF">E4P47_05715</name>
</gene>
<dbReference type="InterPro" id="IPR001383">
    <property type="entry name" value="Ribosomal_bL28_bact-type"/>
</dbReference>
<dbReference type="EMBL" id="SPNC01000076">
    <property type="protein sequence ID" value="TFH94926.1"/>
    <property type="molecule type" value="Genomic_DNA"/>
</dbReference>
<dbReference type="PANTHER" id="PTHR13528:SF2">
    <property type="entry name" value="LARGE RIBOSOMAL SUBUNIT PROTEIN BL28M"/>
    <property type="match status" value="1"/>
</dbReference>
<dbReference type="GO" id="GO:0003735">
    <property type="term" value="F:structural constituent of ribosome"/>
    <property type="evidence" value="ECO:0007669"/>
    <property type="project" value="InterPro"/>
</dbReference>
<dbReference type="NCBIfam" id="TIGR00009">
    <property type="entry name" value="L28"/>
    <property type="match status" value="1"/>
</dbReference>
<dbReference type="Proteomes" id="UP000297225">
    <property type="component" value="Unassembled WGS sequence"/>
</dbReference>
<comment type="similarity">
    <text evidence="1 5">Belongs to the bacterial ribosomal protein bL28 family.</text>
</comment>
<dbReference type="FunFam" id="2.30.170.40:FF:000001">
    <property type="entry name" value="50S ribosomal protein L28"/>
    <property type="match status" value="1"/>
</dbReference>
<dbReference type="GO" id="GO:0006412">
    <property type="term" value="P:translation"/>
    <property type="evidence" value="ECO:0007669"/>
    <property type="project" value="UniProtKB-UniRule"/>
</dbReference>
<dbReference type="PANTHER" id="PTHR13528">
    <property type="entry name" value="39S RIBOSOMAL PROTEIN L28, MITOCHONDRIAL"/>
    <property type="match status" value="1"/>
</dbReference>
<evidence type="ECO:0000313" key="7">
    <source>
        <dbReference type="Proteomes" id="UP000297225"/>
    </source>
</evidence>
<dbReference type="GeneID" id="66796665"/>
<evidence type="ECO:0000256" key="2">
    <source>
        <dbReference type="ARBA" id="ARBA00022980"/>
    </source>
</evidence>